<keyword evidence="3" id="KW-1185">Reference proteome</keyword>
<dbReference type="EMBL" id="JBHSCX010000014">
    <property type="protein sequence ID" value="MFC4362964.1"/>
    <property type="molecule type" value="Genomic_DNA"/>
</dbReference>
<dbReference type="Proteomes" id="UP001595840">
    <property type="component" value="Unassembled WGS sequence"/>
</dbReference>
<feature type="chain" id="PRO_5046673957" evidence="1">
    <location>
        <begin position="19"/>
        <end position="253"/>
    </location>
</feature>
<comment type="caution">
    <text evidence="2">The sequence shown here is derived from an EMBL/GenBank/DDBJ whole genome shotgun (WGS) entry which is preliminary data.</text>
</comment>
<dbReference type="RefSeq" id="WP_290265371.1">
    <property type="nucleotide sequence ID" value="NZ_JAUFQG010000006.1"/>
</dbReference>
<gene>
    <name evidence="2" type="ORF">ACFOX3_11675</name>
</gene>
<accession>A0ABV8V7F2</accession>
<proteinExistence type="predicted"/>
<dbReference type="Gene3D" id="3.40.190.10">
    <property type="entry name" value="Periplasmic binding protein-like II"/>
    <property type="match status" value="2"/>
</dbReference>
<organism evidence="2 3">
    <name type="scientific">Simiduia curdlanivorans</name>
    <dbReference type="NCBI Taxonomy" id="1492769"/>
    <lineage>
        <taxon>Bacteria</taxon>
        <taxon>Pseudomonadati</taxon>
        <taxon>Pseudomonadota</taxon>
        <taxon>Gammaproteobacteria</taxon>
        <taxon>Cellvibrionales</taxon>
        <taxon>Cellvibrionaceae</taxon>
        <taxon>Simiduia</taxon>
    </lineage>
</organism>
<keyword evidence="1" id="KW-0732">Signal</keyword>
<feature type="signal peptide" evidence="1">
    <location>
        <begin position="1"/>
        <end position="18"/>
    </location>
</feature>
<evidence type="ECO:0000313" key="2">
    <source>
        <dbReference type="EMBL" id="MFC4362964.1"/>
    </source>
</evidence>
<dbReference type="SUPFAM" id="SSF53850">
    <property type="entry name" value="Periplasmic binding protein-like II"/>
    <property type="match status" value="1"/>
</dbReference>
<reference evidence="3" key="1">
    <citation type="journal article" date="2019" name="Int. J. Syst. Evol. Microbiol.">
        <title>The Global Catalogue of Microorganisms (GCM) 10K type strain sequencing project: providing services to taxonomists for standard genome sequencing and annotation.</title>
        <authorList>
            <consortium name="The Broad Institute Genomics Platform"/>
            <consortium name="The Broad Institute Genome Sequencing Center for Infectious Disease"/>
            <person name="Wu L."/>
            <person name="Ma J."/>
        </authorList>
    </citation>
    <scope>NUCLEOTIDE SEQUENCE [LARGE SCALE GENOMIC DNA]</scope>
    <source>
        <strain evidence="3">CECT 8570</strain>
    </source>
</reference>
<evidence type="ECO:0000313" key="3">
    <source>
        <dbReference type="Proteomes" id="UP001595840"/>
    </source>
</evidence>
<protein>
    <submittedName>
        <fullName evidence="2">Substrate-binding periplasmic protein</fullName>
    </submittedName>
</protein>
<name>A0ABV8V7F2_9GAMM</name>
<sequence>MRCIILFFSVFMACVTAAQELRVCAEDADYSPYINPQGQGILKDLVELAAAKSALAVSYLHRPWKRCLAMVQQGELDAMLAVSWTQTRGESLIFPKNEQGLLRENQRIWLSEFIIFSHKDSLLEWDGAVFKGLKFGIGTPLGYVSEQTLRQVGALSPNSVTLEQGLTLVSLGRLDGYVIEQQIGWQVAKKLGLEAKLKTLPTPLFELPWYVAFSPVYFQSNPEQVSRFWQALEMQREQHFEAIKSRYEINSKP</sequence>
<evidence type="ECO:0000256" key="1">
    <source>
        <dbReference type="SAM" id="SignalP"/>
    </source>
</evidence>